<dbReference type="GeneID" id="3861754"/>
<dbReference type="RefSeq" id="XP_951888.1">
    <property type="nucleotide sequence ID" value="XM_946795.1"/>
</dbReference>
<dbReference type="KEGG" id="tan:TA15340"/>
<feature type="transmembrane region" description="Helical" evidence="1">
    <location>
        <begin position="15"/>
        <end position="35"/>
    </location>
</feature>
<keyword evidence="1" id="KW-0472">Membrane</keyword>
<evidence type="ECO:0000256" key="1">
    <source>
        <dbReference type="SAM" id="Phobius"/>
    </source>
</evidence>
<dbReference type="Proteomes" id="UP000001950">
    <property type="component" value="Chromosome 2"/>
</dbReference>
<name>Q4UFG0_THEAN</name>
<keyword evidence="1" id="KW-0812">Transmembrane</keyword>
<evidence type="ECO:0000313" key="2">
    <source>
        <dbReference type="EMBL" id="CAI74156.1"/>
    </source>
</evidence>
<evidence type="ECO:0000313" key="3">
    <source>
        <dbReference type="Proteomes" id="UP000001950"/>
    </source>
</evidence>
<reference evidence="2 3" key="1">
    <citation type="journal article" date="2005" name="Science">
        <title>Genome of the host-cell transforming parasite Theileria annulata compared with T. parva.</title>
        <authorList>
            <person name="Pain A."/>
            <person name="Renauld H."/>
            <person name="Berriman M."/>
            <person name="Murphy L."/>
            <person name="Yeats C.A."/>
            <person name="Weir W."/>
            <person name="Kerhornou A."/>
            <person name="Aslett M."/>
            <person name="Bishop R."/>
            <person name="Bouchier C."/>
            <person name="Cochet M."/>
            <person name="Coulson R.M.R."/>
            <person name="Cronin A."/>
            <person name="de Villiers E.P."/>
            <person name="Fraser A."/>
            <person name="Fosker N."/>
            <person name="Gardner M."/>
            <person name="Goble A."/>
            <person name="Griffiths-Jones S."/>
            <person name="Harris D.E."/>
            <person name="Katzer F."/>
            <person name="Larke N."/>
            <person name="Lord A."/>
            <person name="Maser P."/>
            <person name="McKellar S."/>
            <person name="Mooney P."/>
            <person name="Morton F."/>
            <person name="Nene V."/>
            <person name="O'Neil S."/>
            <person name="Price C."/>
            <person name="Quail M.A."/>
            <person name="Rabbinowitsch E."/>
            <person name="Rawlings N.D."/>
            <person name="Rutter S."/>
            <person name="Saunders D."/>
            <person name="Seeger K."/>
            <person name="Shah T."/>
            <person name="Squares R."/>
            <person name="Squares S."/>
            <person name="Tivey A."/>
            <person name="Walker A.R."/>
            <person name="Woodward J."/>
            <person name="Dobbelaere D.A.E."/>
            <person name="Langsley G."/>
            <person name="Rajandream M.A."/>
            <person name="McKeever D."/>
            <person name="Shiels B."/>
            <person name="Tait A."/>
            <person name="Barrell B.G."/>
            <person name="Hall N."/>
        </authorList>
    </citation>
    <scope>NUCLEOTIDE SEQUENCE [LARGE SCALE GENOMIC DNA]</scope>
    <source>
        <strain evidence="3">Ankara</strain>
    </source>
</reference>
<dbReference type="EMBL" id="CR940348">
    <property type="protein sequence ID" value="CAI74156.1"/>
    <property type="molecule type" value="Genomic_DNA"/>
</dbReference>
<accession>Q4UFG0</accession>
<dbReference type="InParanoid" id="Q4UFG0"/>
<dbReference type="VEuPathDB" id="PiroplasmaDB:TA15340"/>
<dbReference type="AlphaFoldDB" id="Q4UFG0"/>
<keyword evidence="3" id="KW-1185">Reference proteome</keyword>
<protein>
    <submittedName>
        <fullName evidence="2">Uncharacterized protein</fullName>
    </submittedName>
</protein>
<keyword evidence="1" id="KW-1133">Transmembrane helix</keyword>
<organism evidence="2 3">
    <name type="scientific">Theileria annulata</name>
    <dbReference type="NCBI Taxonomy" id="5874"/>
    <lineage>
        <taxon>Eukaryota</taxon>
        <taxon>Sar</taxon>
        <taxon>Alveolata</taxon>
        <taxon>Apicomplexa</taxon>
        <taxon>Aconoidasida</taxon>
        <taxon>Piroplasmida</taxon>
        <taxon>Theileriidae</taxon>
        <taxon>Theileria</taxon>
    </lineage>
</organism>
<gene>
    <name evidence="2" type="ORF">TA15340</name>
</gene>
<sequence>MCFDLFRDSSEDTELIVLVVPLGLFLPLQIPRLIFWKNTAMIATQDKPENTHRYFIIISNSYFRFIFRVFSCNFQLSKSQFSINLISENFPQKNSSLLIQFMSYN</sequence>
<proteinExistence type="predicted"/>